<keyword evidence="3 6" id="KW-0812">Transmembrane</keyword>
<keyword evidence="4 6" id="KW-1133">Transmembrane helix</keyword>
<protein>
    <recommendedName>
        <fullName evidence="7">Polycystin cation channel PKD1/PKD2 domain-containing protein</fullName>
    </recommendedName>
</protein>
<dbReference type="GO" id="GO:0005262">
    <property type="term" value="F:calcium channel activity"/>
    <property type="evidence" value="ECO:0007669"/>
    <property type="project" value="TreeGrafter"/>
</dbReference>
<feature type="domain" description="Polycystin cation channel PKD1/PKD2" evidence="7">
    <location>
        <begin position="8"/>
        <end position="153"/>
    </location>
</feature>
<reference evidence="8 9" key="1">
    <citation type="journal article" date="2021" name="Elife">
        <title>Chloroplast acquisition without the gene transfer in kleptoplastic sea slugs, Plakobranchus ocellatus.</title>
        <authorList>
            <person name="Maeda T."/>
            <person name="Takahashi S."/>
            <person name="Yoshida T."/>
            <person name="Shimamura S."/>
            <person name="Takaki Y."/>
            <person name="Nagai Y."/>
            <person name="Toyoda A."/>
            <person name="Suzuki Y."/>
            <person name="Arimoto A."/>
            <person name="Ishii H."/>
            <person name="Satoh N."/>
            <person name="Nishiyama T."/>
            <person name="Hasebe M."/>
            <person name="Maruyama T."/>
            <person name="Minagawa J."/>
            <person name="Obokata J."/>
            <person name="Shigenobu S."/>
        </authorList>
    </citation>
    <scope>NUCLEOTIDE SEQUENCE [LARGE SCALE GENOMIC DNA]</scope>
</reference>
<evidence type="ECO:0000259" key="7">
    <source>
        <dbReference type="Pfam" id="PF08016"/>
    </source>
</evidence>
<name>A0AAV4CKV3_9GAST</name>
<dbReference type="Proteomes" id="UP000735302">
    <property type="component" value="Unassembled WGS sequence"/>
</dbReference>
<keyword evidence="9" id="KW-1185">Reference proteome</keyword>
<gene>
    <name evidence="8" type="ORF">PoB_005903000</name>
</gene>
<dbReference type="PANTHER" id="PTHR10877">
    <property type="entry name" value="POLYCYSTIN FAMILY MEMBER"/>
    <property type="match status" value="1"/>
</dbReference>
<comment type="caution">
    <text evidence="8">The sequence shown here is derived from an EMBL/GenBank/DDBJ whole genome shotgun (WGS) entry which is preliminary data.</text>
</comment>
<dbReference type="Pfam" id="PF08016">
    <property type="entry name" value="PKD_channel"/>
    <property type="match status" value="1"/>
</dbReference>
<evidence type="ECO:0000313" key="8">
    <source>
        <dbReference type="EMBL" id="GFO32525.1"/>
    </source>
</evidence>
<comment type="subcellular location">
    <subcellularLocation>
        <location evidence="1">Membrane</location>
        <topology evidence="1">Multi-pass membrane protein</topology>
    </subcellularLocation>
</comment>
<feature type="transmembrane region" description="Helical" evidence="6">
    <location>
        <begin position="128"/>
        <end position="157"/>
    </location>
</feature>
<feature type="transmembrane region" description="Helical" evidence="6">
    <location>
        <begin position="60"/>
        <end position="86"/>
    </location>
</feature>
<evidence type="ECO:0000256" key="1">
    <source>
        <dbReference type="ARBA" id="ARBA00004141"/>
    </source>
</evidence>
<dbReference type="AlphaFoldDB" id="A0AAV4CKV3"/>
<sequence>MRKKVKFYYAFRNEQYFDFTEMAAMDELFKIGCGFLAFTCIFQILVMLSKIRRLLVFIRLLQMALYLFFMPLVTGMGFTFLAFLWFGSGNDFFSNFRTSYLNVNQYFIKPRAIYHVLNDNNPYLGPTFLGLLGFVVCFFVVNFFIVFLNEAYTFILLQIRIENYKVREKTKLEIIYEFLGIQTITVWDDEEDLLYQEKAEERKFIVDIKKLRGN</sequence>
<proteinExistence type="inferred from homology"/>
<evidence type="ECO:0000256" key="2">
    <source>
        <dbReference type="ARBA" id="ARBA00007200"/>
    </source>
</evidence>
<evidence type="ECO:0000256" key="5">
    <source>
        <dbReference type="ARBA" id="ARBA00023136"/>
    </source>
</evidence>
<dbReference type="InterPro" id="IPR013122">
    <property type="entry name" value="PKD1_2_channel"/>
</dbReference>
<dbReference type="PANTHER" id="PTHR10877:SF194">
    <property type="entry name" value="LOCATION OF VULVA DEFECTIVE 1"/>
    <property type="match status" value="1"/>
</dbReference>
<comment type="similarity">
    <text evidence="2">Belongs to the polycystin family.</text>
</comment>
<accession>A0AAV4CKV3</accession>
<dbReference type="InterPro" id="IPR051223">
    <property type="entry name" value="Polycystin"/>
</dbReference>
<organism evidence="8 9">
    <name type="scientific">Plakobranchus ocellatus</name>
    <dbReference type="NCBI Taxonomy" id="259542"/>
    <lineage>
        <taxon>Eukaryota</taxon>
        <taxon>Metazoa</taxon>
        <taxon>Spiralia</taxon>
        <taxon>Lophotrochozoa</taxon>
        <taxon>Mollusca</taxon>
        <taxon>Gastropoda</taxon>
        <taxon>Heterobranchia</taxon>
        <taxon>Euthyneura</taxon>
        <taxon>Panpulmonata</taxon>
        <taxon>Sacoglossa</taxon>
        <taxon>Placobranchoidea</taxon>
        <taxon>Plakobranchidae</taxon>
        <taxon>Plakobranchus</taxon>
    </lineage>
</organism>
<evidence type="ECO:0000256" key="6">
    <source>
        <dbReference type="SAM" id="Phobius"/>
    </source>
</evidence>
<evidence type="ECO:0000256" key="3">
    <source>
        <dbReference type="ARBA" id="ARBA00022692"/>
    </source>
</evidence>
<dbReference type="GO" id="GO:0050982">
    <property type="term" value="P:detection of mechanical stimulus"/>
    <property type="evidence" value="ECO:0007669"/>
    <property type="project" value="TreeGrafter"/>
</dbReference>
<keyword evidence="5 6" id="KW-0472">Membrane</keyword>
<feature type="transmembrane region" description="Helical" evidence="6">
    <location>
        <begin position="28"/>
        <end position="48"/>
    </location>
</feature>
<evidence type="ECO:0000256" key="4">
    <source>
        <dbReference type="ARBA" id="ARBA00022989"/>
    </source>
</evidence>
<evidence type="ECO:0000313" key="9">
    <source>
        <dbReference type="Proteomes" id="UP000735302"/>
    </source>
</evidence>
<dbReference type="GO" id="GO:0016020">
    <property type="term" value="C:membrane"/>
    <property type="evidence" value="ECO:0007669"/>
    <property type="project" value="UniProtKB-SubCell"/>
</dbReference>
<dbReference type="EMBL" id="BLXT01006630">
    <property type="protein sequence ID" value="GFO32525.1"/>
    <property type="molecule type" value="Genomic_DNA"/>
</dbReference>